<dbReference type="InterPro" id="IPR041097">
    <property type="entry name" value="PKHD_C"/>
</dbReference>
<dbReference type="InterPro" id="IPR005123">
    <property type="entry name" value="Oxoglu/Fe-dep_dioxygenase_dom"/>
</dbReference>
<feature type="binding site" evidence="7">
    <location>
        <position position="159"/>
    </location>
    <ligand>
        <name>Fe cation</name>
        <dbReference type="ChEBI" id="CHEBI:24875"/>
    </ligand>
</feature>
<organism evidence="9 10">
    <name type="scientific">Comamonas resistens</name>
    <dbReference type="NCBI Taxonomy" id="3046670"/>
    <lineage>
        <taxon>Bacteria</taxon>
        <taxon>Pseudomonadati</taxon>
        <taxon>Pseudomonadota</taxon>
        <taxon>Betaproteobacteria</taxon>
        <taxon>Burkholderiales</taxon>
        <taxon>Comamonadaceae</taxon>
        <taxon>Comamonas</taxon>
    </lineage>
</organism>
<evidence type="ECO:0000256" key="7">
    <source>
        <dbReference type="HAMAP-Rule" id="MF_00657"/>
    </source>
</evidence>
<comment type="cofactor">
    <cofactor evidence="1 7">
        <name>L-ascorbate</name>
        <dbReference type="ChEBI" id="CHEBI:38290"/>
    </cofactor>
</comment>
<dbReference type="GO" id="GO:0051213">
    <property type="term" value="F:dioxygenase activity"/>
    <property type="evidence" value="ECO:0007669"/>
    <property type="project" value="UniProtKB-KW"/>
</dbReference>
<keyword evidence="6 7" id="KW-0408">Iron</keyword>
<gene>
    <name evidence="9" type="ORF">QMY55_15015</name>
</gene>
<dbReference type="InterPro" id="IPR023550">
    <property type="entry name" value="PKHD_hydroxylase"/>
</dbReference>
<dbReference type="Pfam" id="PF18331">
    <property type="entry name" value="PKHD_C"/>
    <property type="match status" value="1"/>
</dbReference>
<dbReference type="InterPro" id="IPR006620">
    <property type="entry name" value="Pro_4_hyd_alph"/>
</dbReference>
<dbReference type="EMBL" id="CP125947">
    <property type="protein sequence ID" value="WHS63831.1"/>
    <property type="molecule type" value="Genomic_DNA"/>
</dbReference>
<feature type="domain" description="Fe2OG dioxygenase" evidence="8">
    <location>
        <begin position="78"/>
        <end position="178"/>
    </location>
</feature>
<dbReference type="PANTHER" id="PTHR41536">
    <property type="entry name" value="PKHD-TYPE HYDROXYLASE YBIX"/>
    <property type="match status" value="1"/>
</dbReference>
<proteinExistence type="inferred from homology"/>
<keyword evidence="5 7" id="KW-0560">Oxidoreductase</keyword>
<reference evidence="9 10" key="1">
    <citation type="submission" date="2023-05" db="EMBL/GenBank/DDBJ databases">
        <authorList>
            <person name="Yin Y."/>
            <person name="Lu Z."/>
        </authorList>
    </citation>
    <scope>NUCLEOTIDE SEQUENCE [LARGE SCALE GENOMIC DNA]</scope>
    <source>
        <strain evidence="9 10">ZM22</strain>
    </source>
</reference>
<dbReference type="HAMAP" id="MF_00657">
    <property type="entry name" value="Hydroxyl_YbiX"/>
    <property type="match status" value="1"/>
</dbReference>
<evidence type="ECO:0000256" key="5">
    <source>
        <dbReference type="ARBA" id="ARBA00023002"/>
    </source>
</evidence>
<feature type="binding site" evidence="7">
    <location>
        <position position="96"/>
    </location>
    <ligand>
        <name>Fe cation</name>
        <dbReference type="ChEBI" id="CHEBI:24875"/>
    </ligand>
</feature>
<sequence length="226" mass="25146">MLLRIPALLTPDEVRHCRQALEAATWQDGRTTAGHVAAQVKSNLQLPLDSKTGQQIGDLLLDRLGRNPLFMSAALPLKVLPPRFNRYEGGGTYGNHIDNAFFTIPGTAIKVRTDVSTTVFFSDPEEYEGGELMVEDTFGQQSVKLAAGDAIVYPGTSLHRVNPVTSGTRYASFFWTQSLIKSAEQRRLLFDLDQTIQQLTQEQPEHSRIAALSGTYHNLLRMWSES</sequence>
<evidence type="ECO:0000256" key="4">
    <source>
        <dbReference type="ARBA" id="ARBA00022964"/>
    </source>
</evidence>
<dbReference type="Pfam" id="PF13640">
    <property type="entry name" value="2OG-FeII_Oxy_3"/>
    <property type="match status" value="1"/>
</dbReference>
<accession>A0ABY8SRB6</accession>
<dbReference type="SMART" id="SM00702">
    <property type="entry name" value="P4Hc"/>
    <property type="match status" value="1"/>
</dbReference>
<dbReference type="RefSeq" id="WP_283484987.1">
    <property type="nucleotide sequence ID" value="NZ_CP125947.1"/>
</dbReference>
<comment type="cofactor">
    <cofactor evidence="7">
        <name>Fe(2+)</name>
        <dbReference type="ChEBI" id="CHEBI:29033"/>
    </cofactor>
    <text evidence="7">Binds 1 Fe(2+) ion per subunit.</text>
</comment>
<keyword evidence="2 7" id="KW-0479">Metal-binding</keyword>
<dbReference type="NCBIfam" id="NF003974">
    <property type="entry name" value="PRK05467.1-3"/>
    <property type="match status" value="1"/>
</dbReference>
<dbReference type="Proteomes" id="UP001240697">
    <property type="component" value="Chromosome"/>
</dbReference>
<name>A0ABY8SRB6_9BURK</name>
<evidence type="ECO:0000256" key="6">
    <source>
        <dbReference type="ARBA" id="ARBA00023004"/>
    </source>
</evidence>
<protein>
    <submittedName>
        <fullName evidence="9">Fe2+-dependent dioxygenase</fullName>
    </submittedName>
</protein>
<evidence type="ECO:0000256" key="2">
    <source>
        <dbReference type="ARBA" id="ARBA00022723"/>
    </source>
</evidence>
<dbReference type="SUPFAM" id="SSF51197">
    <property type="entry name" value="Clavaminate synthase-like"/>
    <property type="match status" value="1"/>
</dbReference>
<evidence type="ECO:0000259" key="8">
    <source>
        <dbReference type="PROSITE" id="PS51471"/>
    </source>
</evidence>
<evidence type="ECO:0000256" key="3">
    <source>
        <dbReference type="ARBA" id="ARBA00022896"/>
    </source>
</evidence>
<dbReference type="PANTHER" id="PTHR41536:SF1">
    <property type="entry name" value="PKHD-TYPE HYDROXYLASE YBIX"/>
    <property type="match status" value="1"/>
</dbReference>
<evidence type="ECO:0000256" key="1">
    <source>
        <dbReference type="ARBA" id="ARBA00001961"/>
    </source>
</evidence>
<dbReference type="NCBIfam" id="NF003975">
    <property type="entry name" value="PRK05467.1-4"/>
    <property type="match status" value="1"/>
</dbReference>
<keyword evidence="10" id="KW-1185">Reference proteome</keyword>
<dbReference type="Gene3D" id="4.10.860.20">
    <property type="entry name" value="Rabenosyn, Rab binding domain"/>
    <property type="match status" value="1"/>
</dbReference>
<keyword evidence="3 7" id="KW-0847">Vitamin C</keyword>
<evidence type="ECO:0000313" key="9">
    <source>
        <dbReference type="EMBL" id="WHS63831.1"/>
    </source>
</evidence>
<dbReference type="Gene3D" id="2.60.120.620">
    <property type="entry name" value="q2cbj1_9rhob like domain"/>
    <property type="match status" value="1"/>
</dbReference>
<dbReference type="PROSITE" id="PS51471">
    <property type="entry name" value="FE2OG_OXY"/>
    <property type="match status" value="1"/>
</dbReference>
<keyword evidence="4 7" id="KW-0223">Dioxygenase</keyword>
<evidence type="ECO:0000313" key="10">
    <source>
        <dbReference type="Proteomes" id="UP001240697"/>
    </source>
</evidence>
<dbReference type="InterPro" id="IPR044862">
    <property type="entry name" value="Pro_4_hyd_alph_FE2OG_OXY"/>
</dbReference>
<feature type="binding site" evidence="7">
    <location>
        <position position="98"/>
    </location>
    <ligand>
        <name>Fe cation</name>
        <dbReference type="ChEBI" id="CHEBI:24875"/>
    </ligand>
</feature>
<feature type="binding site" evidence="7">
    <location>
        <position position="169"/>
    </location>
    <ligand>
        <name>2-oxoglutarate</name>
        <dbReference type="ChEBI" id="CHEBI:16810"/>
    </ligand>
</feature>